<comment type="caution">
    <text evidence="2">The sequence shown here is derived from an EMBL/GenBank/DDBJ whole genome shotgun (WGS) entry which is preliminary data.</text>
</comment>
<dbReference type="Proteomes" id="UP000187406">
    <property type="component" value="Unassembled WGS sequence"/>
</dbReference>
<keyword evidence="3" id="KW-1185">Reference proteome</keyword>
<dbReference type="InParanoid" id="A0A1Q3B1I8"/>
<reference evidence="3" key="1">
    <citation type="submission" date="2016-04" db="EMBL/GenBank/DDBJ databases">
        <title>Cephalotus genome sequencing.</title>
        <authorList>
            <person name="Fukushima K."/>
            <person name="Hasebe M."/>
            <person name="Fang X."/>
        </authorList>
    </citation>
    <scope>NUCLEOTIDE SEQUENCE [LARGE SCALE GENOMIC DNA]</scope>
    <source>
        <strain evidence="3">cv. St1</strain>
    </source>
</reference>
<accession>A0A1Q3B1I8</accession>
<name>A0A1Q3B1I8_CEPFO</name>
<keyword evidence="1" id="KW-1133">Transmembrane helix</keyword>
<proteinExistence type="predicted"/>
<evidence type="ECO:0000256" key="1">
    <source>
        <dbReference type="SAM" id="Phobius"/>
    </source>
</evidence>
<feature type="transmembrane region" description="Helical" evidence="1">
    <location>
        <begin position="30"/>
        <end position="52"/>
    </location>
</feature>
<keyword evidence="1" id="KW-0812">Transmembrane</keyword>
<keyword evidence="1" id="KW-0472">Membrane</keyword>
<gene>
    <name evidence="2" type="ORF">CFOL_v3_05346</name>
</gene>
<organism evidence="2 3">
    <name type="scientific">Cephalotus follicularis</name>
    <name type="common">Albany pitcher plant</name>
    <dbReference type="NCBI Taxonomy" id="3775"/>
    <lineage>
        <taxon>Eukaryota</taxon>
        <taxon>Viridiplantae</taxon>
        <taxon>Streptophyta</taxon>
        <taxon>Embryophyta</taxon>
        <taxon>Tracheophyta</taxon>
        <taxon>Spermatophyta</taxon>
        <taxon>Magnoliopsida</taxon>
        <taxon>eudicotyledons</taxon>
        <taxon>Gunneridae</taxon>
        <taxon>Pentapetalae</taxon>
        <taxon>rosids</taxon>
        <taxon>fabids</taxon>
        <taxon>Oxalidales</taxon>
        <taxon>Cephalotaceae</taxon>
        <taxon>Cephalotus</taxon>
    </lineage>
</organism>
<dbReference type="EMBL" id="BDDD01000226">
    <property type="protein sequence ID" value="GAV61820.1"/>
    <property type="molecule type" value="Genomic_DNA"/>
</dbReference>
<protein>
    <submittedName>
        <fullName evidence="2">Uncharacterized protein</fullName>
    </submittedName>
</protein>
<dbReference type="AlphaFoldDB" id="A0A1Q3B1I8"/>
<sequence>MVYFSLKKLELHQLLCISQMHLLIQPQRPLTLILAKIAVMVAAPLLDVVVAGETLNSQLLIVPISHLTHCVKYAISQGTMLSTVLNVFVLQILLEQMRPLLITIHLPLKSGAQTPALPTTLHQISLLSTYSLNILVVIWFVWVTVKDQSSGSILTN</sequence>
<feature type="transmembrane region" description="Helical" evidence="1">
    <location>
        <begin position="124"/>
        <end position="145"/>
    </location>
</feature>
<feature type="transmembrane region" description="Helical" evidence="1">
    <location>
        <begin position="73"/>
        <end position="94"/>
    </location>
</feature>
<evidence type="ECO:0000313" key="3">
    <source>
        <dbReference type="Proteomes" id="UP000187406"/>
    </source>
</evidence>
<evidence type="ECO:0000313" key="2">
    <source>
        <dbReference type="EMBL" id="GAV61820.1"/>
    </source>
</evidence>